<dbReference type="GO" id="GO:0005199">
    <property type="term" value="F:structural constituent of cell wall"/>
    <property type="evidence" value="ECO:0007669"/>
    <property type="project" value="InterPro"/>
</dbReference>
<comment type="similarity">
    <text evidence="2 6">Belongs to the fungal hydrophobin family.</text>
</comment>
<evidence type="ECO:0000313" key="8">
    <source>
        <dbReference type="Proteomes" id="UP000076727"/>
    </source>
</evidence>
<feature type="signal peptide" evidence="6">
    <location>
        <begin position="1"/>
        <end position="21"/>
    </location>
</feature>
<comment type="subcellular location">
    <subcellularLocation>
        <location evidence="1 6">Secreted</location>
        <location evidence="1 6">Cell wall</location>
    </subcellularLocation>
</comment>
<dbReference type="EMBL" id="KV429050">
    <property type="protein sequence ID" value="KZT70590.1"/>
    <property type="molecule type" value="Genomic_DNA"/>
</dbReference>
<keyword evidence="8" id="KW-1185">Reference proteome</keyword>
<evidence type="ECO:0000313" key="7">
    <source>
        <dbReference type="EMBL" id="KZT70590.1"/>
    </source>
</evidence>
<protein>
    <recommendedName>
        <fullName evidence="6">Hydrophobin</fullName>
    </recommendedName>
</protein>
<evidence type="ECO:0000256" key="3">
    <source>
        <dbReference type="ARBA" id="ARBA00022512"/>
    </source>
</evidence>
<evidence type="ECO:0000256" key="2">
    <source>
        <dbReference type="ARBA" id="ARBA00010446"/>
    </source>
</evidence>
<evidence type="ECO:0000256" key="4">
    <source>
        <dbReference type="ARBA" id="ARBA00022525"/>
    </source>
</evidence>
<feature type="chain" id="PRO_5013987718" description="Hydrophobin" evidence="6">
    <location>
        <begin position="22"/>
        <end position="122"/>
    </location>
</feature>
<dbReference type="Proteomes" id="UP000076727">
    <property type="component" value="Unassembled WGS sequence"/>
</dbReference>
<dbReference type="AlphaFoldDB" id="A0A165RCX9"/>
<gene>
    <name evidence="7" type="ORF">DAEQUDRAFT_764471</name>
</gene>
<sequence>MFSLKLTHVLIASSLALVVAAVPGGWGGEPTKTVTVTATPTATSISECNTDGGAQCCQDVGNAGSSGISSVLAELGIVVQDVDGLVGINCDPITVGKSCSNTPVCCEDNAIDNLVSVGCVVL</sequence>
<keyword evidence="5 6" id="KW-1015">Disulfide bond</keyword>
<dbReference type="GO" id="GO:0009277">
    <property type="term" value="C:fungal-type cell wall"/>
    <property type="evidence" value="ECO:0007669"/>
    <property type="project" value="InterPro"/>
</dbReference>
<dbReference type="CDD" id="cd23507">
    <property type="entry name" value="hydrophobin_I"/>
    <property type="match status" value="1"/>
</dbReference>
<dbReference type="STRING" id="1314783.A0A165RCX9"/>
<evidence type="ECO:0000256" key="1">
    <source>
        <dbReference type="ARBA" id="ARBA00004191"/>
    </source>
</evidence>
<keyword evidence="3 6" id="KW-0134">Cell wall</keyword>
<keyword evidence="6" id="KW-0732">Signal</keyword>
<reference evidence="7 8" key="1">
    <citation type="journal article" date="2016" name="Mol. Biol. Evol.">
        <title>Comparative Genomics of Early-Diverging Mushroom-Forming Fungi Provides Insights into the Origins of Lignocellulose Decay Capabilities.</title>
        <authorList>
            <person name="Nagy L.G."/>
            <person name="Riley R."/>
            <person name="Tritt A."/>
            <person name="Adam C."/>
            <person name="Daum C."/>
            <person name="Floudas D."/>
            <person name="Sun H."/>
            <person name="Yadav J.S."/>
            <person name="Pangilinan J."/>
            <person name="Larsson K.H."/>
            <person name="Matsuura K."/>
            <person name="Barry K."/>
            <person name="Labutti K."/>
            <person name="Kuo R."/>
            <person name="Ohm R.A."/>
            <person name="Bhattacharya S.S."/>
            <person name="Shirouzu T."/>
            <person name="Yoshinaga Y."/>
            <person name="Martin F.M."/>
            <person name="Grigoriev I.V."/>
            <person name="Hibbett D.S."/>
        </authorList>
    </citation>
    <scope>NUCLEOTIDE SEQUENCE [LARGE SCALE GENOMIC DNA]</scope>
    <source>
        <strain evidence="7 8">L-15889</strain>
    </source>
</reference>
<dbReference type="Pfam" id="PF01185">
    <property type="entry name" value="Hydrophobin"/>
    <property type="match status" value="1"/>
</dbReference>
<dbReference type="SMART" id="SM00075">
    <property type="entry name" value="HYDRO"/>
    <property type="match status" value="1"/>
</dbReference>
<accession>A0A165RCX9</accession>
<dbReference type="InterPro" id="IPR001338">
    <property type="entry name" value="Class_I_Hydrophobin"/>
</dbReference>
<keyword evidence="4 6" id="KW-0964">Secreted</keyword>
<evidence type="ECO:0000256" key="6">
    <source>
        <dbReference type="RuleBase" id="RU365009"/>
    </source>
</evidence>
<evidence type="ECO:0000256" key="5">
    <source>
        <dbReference type="ARBA" id="ARBA00023157"/>
    </source>
</evidence>
<name>A0A165RCX9_9APHY</name>
<proteinExistence type="inferred from homology"/>
<organism evidence="7 8">
    <name type="scientific">Daedalea quercina L-15889</name>
    <dbReference type="NCBI Taxonomy" id="1314783"/>
    <lineage>
        <taxon>Eukaryota</taxon>
        <taxon>Fungi</taxon>
        <taxon>Dikarya</taxon>
        <taxon>Basidiomycota</taxon>
        <taxon>Agaricomycotina</taxon>
        <taxon>Agaricomycetes</taxon>
        <taxon>Polyporales</taxon>
        <taxon>Fomitopsis</taxon>
    </lineage>
</organism>
<dbReference type="OrthoDB" id="4225815at2759"/>